<name>A0ABY8F6Y4_9HYPH</name>
<dbReference type="NCBIfam" id="TIGR04098">
    <property type="entry name" value="LnmK_bifunc"/>
    <property type="match status" value="1"/>
</dbReference>
<dbReference type="Gene3D" id="3.10.129.10">
    <property type="entry name" value="Hotdog Thioesterase"/>
    <property type="match status" value="1"/>
</dbReference>
<gene>
    <name evidence="1" type="ORF">K1718_07390</name>
</gene>
<keyword evidence="2" id="KW-1185">Reference proteome</keyword>
<dbReference type="EMBL" id="CP120863">
    <property type="protein sequence ID" value="WFE91169.1"/>
    <property type="molecule type" value="Genomic_DNA"/>
</dbReference>
<dbReference type="InterPro" id="IPR024091">
    <property type="entry name" value="LnmK-like_bifun_acyl/decarbox"/>
</dbReference>
<accession>A0ABY8F6Y4</accession>
<dbReference type="Proteomes" id="UP001209803">
    <property type="component" value="Chromosome"/>
</dbReference>
<protein>
    <recommendedName>
        <fullName evidence="3">Biosynthetic protein (TIGR04099 family)</fullName>
    </recommendedName>
</protein>
<evidence type="ECO:0000313" key="2">
    <source>
        <dbReference type="Proteomes" id="UP001209803"/>
    </source>
</evidence>
<organism evidence="1 2">
    <name type="scientific">Roseibium porphyridii</name>
    <dbReference type="NCBI Taxonomy" id="2866279"/>
    <lineage>
        <taxon>Bacteria</taxon>
        <taxon>Pseudomonadati</taxon>
        <taxon>Pseudomonadota</taxon>
        <taxon>Alphaproteobacteria</taxon>
        <taxon>Hyphomicrobiales</taxon>
        <taxon>Stappiaceae</taxon>
        <taxon>Roseibium</taxon>
    </lineage>
</organism>
<proteinExistence type="predicted"/>
<dbReference type="RefSeq" id="WP_265683412.1">
    <property type="nucleotide sequence ID" value="NZ_CP120863.1"/>
</dbReference>
<dbReference type="NCBIfam" id="TIGR04099">
    <property type="entry name" value="biosn_Pnap_2097"/>
    <property type="match status" value="1"/>
</dbReference>
<sequence>MKSSAELVEISKERSQGGWQSSQTLGMPELGYTGLSENWMLKTLGHRHWRLIANASGQQHASFKDRRGNDVYAAFCALSVDCPGLFLADLDDSLETVSKLYRVSRARLASLHVLKLKGEPIASVCLVSTFVSRMVAGENASVARVDFAGLPALPALPADLDFPYHAARLARSGADGHLGLRMFQAEGRDPDLVYSTCPSLDFNRAGLMYFPSFVAAAERAASDRFGKRAHHFALRRRDVLFFGNLELNESLAVRIADWIETEQAVKASLLLTGKNERRVCEVFCEYGKMN</sequence>
<evidence type="ECO:0000313" key="1">
    <source>
        <dbReference type="EMBL" id="WFE91169.1"/>
    </source>
</evidence>
<reference evidence="1 2" key="1">
    <citation type="submission" date="2023-03" db="EMBL/GenBank/DDBJ databases">
        <title>Roseibium porphyridii sp. nov. and Roseibium rhodosorbium sp. nov. isolated from marine algae, Porphyridium cruentum and Rhodosorus marinus, respectively.</title>
        <authorList>
            <person name="Lee M.W."/>
            <person name="Choi B.J."/>
            <person name="Lee J.K."/>
            <person name="Choi D.G."/>
            <person name="Baek J.H."/>
            <person name="Bayburt H."/>
            <person name="Kim J.M."/>
            <person name="Han D.M."/>
            <person name="Kim K.H."/>
            <person name="Jeon C.O."/>
        </authorList>
    </citation>
    <scope>NUCLEOTIDE SEQUENCE [LARGE SCALE GENOMIC DNA]</scope>
    <source>
        <strain evidence="1 2">KMA01</strain>
    </source>
</reference>
<evidence type="ECO:0008006" key="3">
    <source>
        <dbReference type="Google" id="ProtNLM"/>
    </source>
</evidence>